<dbReference type="Proteomes" id="UP000789366">
    <property type="component" value="Unassembled WGS sequence"/>
</dbReference>
<accession>A0ACA9KA94</accession>
<reference evidence="1" key="1">
    <citation type="submission" date="2021-06" db="EMBL/GenBank/DDBJ databases">
        <authorList>
            <person name="Kallberg Y."/>
            <person name="Tangrot J."/>
            <person name="Rosling A."/>
        </authorList>
    </citation>
    <scope>NUCLEOTIDE SEQUENCE</scope>
    <source>
        <strain evidence="1">28 12/20/2015</strain>
    </source>
</reference>
<comment type="caution">
    <text evidence="1">The sequence shown here is derived from an EMBL/GenBank/DDBJ whole genome shotgun (WGS) entry which is preliminary data.</text>
</comment>
<protein>
    <submittedName>
        <fullName evidence="1">7408_t:CDS:1</fullName>
    </submittedName>
</protein>
<proteinExistence type="predicted"/>
<name>A0ACA9KA94_9GLOM</name>
<organism evidence="1 2">
    <name type="scientific">Cetraspora pellucida</name>
    <dbReference type="NCBI Taxonomy" id="1433469"/>
    <lineage>
        <taxon>Eukaryota</taxon>
        <taxon>Fungi</taxon>
        <taxon>Fungi incertae sedis</taxon>
        <taxon>Mucoromycota</taxon>
        <taxon>Glomeromycotina</taxon>
        <taxon>Glomeromycetes</taxon>
        <taxon>Diversisporales</taxon>
        <taxon>Gigasporaceae</taxon>
        <taxon>Cetraspora</taxon>
    </lineage>
</organism>
<gene>
    <name evidence="1" type="ORF">SPELUC_LOCUS1302</name>
</gene>
<evidence type="ECO:0000313" key="1">
    <source>
        <dbReference type="EMBL" id="CAG8462009.1"/>
    </source>
</evidence>
<keyword evidence="2" id="KW-1185">Reference proteome</keyword>
<sequence length="324" mass="38263">MEKCKGHYQLSTRVFEHKLPKKVFPKNGEKEFQELTIKAFSEKEVNQYIINYVQKKGDLSEDTYLQQITNIPEELVSILILLKITLSVLSRFIEQDRTAQINRIALYNEFLKTWFDHAHDRLYKIHKTHEEEEEFVKLDRKDFSKPCLQFSKKLSVEMDDDIKNSLLRFKSLESPLHATQSSQHATLFKEQSFVFEHGVRQFLIEHILQKMETLKPKLLAFIEASKKDDKIQIILMTSPKWHRYFDDNDVSDWSILGFHEAWIHENKDEIRRLNYQKANDALTKSLRSLINDCKDEMKMQEAARLLANKASTSCTSYGRVNDVD</sequence>
<dbReference type="EMBL" id="CAJVPW010000671">
    <property type="protein sequence ID" value="CAG8462009.1"/>
    <property type="molecule type" value="Genomic_DNA"/>
</dbReference>
<evidence type="ECO:0000313" key="2">
    <source>
        <dbReference type="Proteomes" id="UP000789366"/>
    </source>
</evidence>